<dbReference type="OrthoDB" id="5984396at2759"/>
<reference evidence="3 4" key="1">
    <citation type="journal article" date="2019" name="Commun. Biol.">
        <title>The bagworm genome reveals a unique fibroin gene that provides high tensile strength.</title>
        <authorList>
            <person name="Kono N."/>
            <person name="Nakamura H."/>
            <person name="Ohtoshi R."/>
            <person name="Tomita M."/>
            <person name="Numata K."/>
            <person name="Arakawa K."/>
        </authorList>
    </citation>
    <scope>NUCLEOTIDE SEQUENCE [LARGE SCALE GENOMIC DNA]</scope>
</reference>
<dbReference type="AlphaFoldDB" id="A0A4C1TB27"/>
<gene>
    <name evidence="3" type="ORF">EVAR_72458_1</name>
</gene>
<dbReference type="EMBL" id="BGZK01004939">
    <property type="protein sequence ID" value="GBP11713.1"/>
    <property type="molecule type" value="Genomic_DNA"/>
</dbReference>
<organism evidence="3 4">
    <name type="scientific">Eumeta variegata</name>
    <name type="common">Bagworm moth</name>
    <name type="synonym">Eumeta japonica</name>
    <dbReference type="NCBI Taxonomy" id="151549"/>
    <lineage>
        <taxon>Eukaryota</taxon>
        <taxon>Metazoa</taxon>
        <taxon>Ecdysozoa</taxon>
        <taxon>Arthropoda</taxon>
        <taxon>Hexapoda</taxon>
        <taxon>Insecta</taxon>
        <taxon>Pterygota</taxon>
        <taxon>Neoptera</taxon>
        <taxon>Endopterygota</taxon>
        <taxon>Lepidoptera</taxon>
        <taxon>Glossata</taxon>
        <taxon>Ditrysia</taxon>
        <taxon>Tineoidea</taxon>
        <taxon>Psychidae</taxon>
        <taxon>Oiketicinae</taxon>
        <taxon>Eumeta</taxon>
    </lineage>
</organism>
<feature type="signal peptide" evidence="2">
    <location>
        <begin position="1"/>
        <end position="21"/>
    </location>
</feature>
<sequence length="122" mass="13613">MVLCSVILVIVIHLVPKYHLSVPVIYNVFCNSNKQTVLMPSHAEDILNLKSRNLEFERAKQKFDNPAHLQHQHHHRQREQRERSSGRYGPNNSSGGIGSGRTGATVANPLSTPNSRANLALP</sequence>
<accession>A0A4C1TB27</accession>
<evidence type="ECO:0000313" key="3">
    <source>
        <dbReference type="EMBL" id="GBP11713.1"/>
    </source>
</evidence>
<feature type="chain" id="PRO_5020028490" evidence="2">
    <location>
        <begin position="22"/>
        <end position="122"/>
    </location>
</feature>
<comment type="caution">
    <text evidence="3">The sequence shown here is derived from an EMBL/GenBank/DDBJ whole genome shotgun (WGS) entry which is preliminary data.</text>
</comment>
<evidence type="ECO:0000313" key="4">
    <source>
        <dbReference type="Proteomes" id="UP000299102"/>
    </source>
</evidence>
<keyword evidence="4" id="KW-1185">Reference proteome</keyword>
<protein>
    <submittedName>
        <fullName evidence="3">Uncharacterized protein</fullName>
    </submittedName>
</protein>
<dbReference type="Proteomes" id="UP000299102">
    <property type="component" value="Unassembled WGS sequence"/>
</dbReference>
<feature type="region of interest" description="Disordered" evidence="1">
    <location>
        <begin position="60"/>
        <end position="122"/>
    </location>
</feature>
<proteinExistence type="predicted"/>
<keyword evidence="2" id="KW-0732">Signal</keyword>
<evidence type="ECO:0000256" key="1">
    <source>
        <dbReference type="SAM" id="MobiDB-lite"/>
    </source>
</evidence>
<feature type="compositionally biased region" description="Polar residues" evidence="1">
    <location>
        <begin position="108"/>
        <end position="122"/>
    </location>
</feature>
<evidence type="ECO:0000256" key="2">
    <source>
        <dbReference type="SAM" id="SignalP"/>
    </source>
</evidence>
<name>A0A4C1TB27_EUMVA</name>